<sequence length="258" mass="30921">MDRQEKETILDYYDKTEAQQNDLAPKKISLKLIMERNLKNLDFKTDQVNDDKVEIKANQLLKLTQIHLDRENIDEIDNLVEYLGDIRNLYLQHNLIRKIENLEFFKNLKFLVLSNNKIERVENLKQLNNLKFLDLSFNLIESFQTDEFPRCLTFLDLSGNKCVSNSEFWENFVSESQEHFSKLIQLNRVNVSEIQREKNHAINYDESLDDIMQRIVERSTNRQKNDKNSFEEKWLEKRNKLESIKLDFNEKLLQSVTK</sequence>
<dbReference type="EMBL" id="REGN01003368">
    <property type="protein sequence ID" value="RNA22986.1"/>
    <property type="molecule type" value="Genomic_DNA"/>
</dbReference>
<dbReference type="PANTHER" id="PTHR45973:SF9">
    <property type="entry name" value="LEUCINE-RICH REPEAT-CONTAINING PROTEIN 46"/>
    <property type="match status" value="1"/>
</dbReference>
<evidence type="ECO:0000313" key="7">
    <source>
        <dbReference type="Proteomes" id="UP000276133"/>
    </source>
</evidence>
<gene>
    <name evidence="6" type="ORF">BpHYR1_039612</name>
</gene>
<evidence type="ECO:0000256" key="4">
    <source>
        <dbReference type="ARBA" id="ARBA00023069"/>
    </source>
</evidence>
<dbReference type="PANTHER" id="PTHR45973">
    <property type="entry name" value="PROTEIN PHOSPHATASE 1 REGULATORY SUBUNIT SDS22-RELATED"/>
    <property type="match status" value="1"/>
</dbReference>
<protein>
    <submittedName>
        <fullName evidence="6">Leucine-rich repeat-containing 46</fullName>
    </submittedName>
</protein>
<keyword evidence="4" id="KW-0969">Cilium</keyword>
<dbReference type="AlphaFoldDB" id="A0A3M7RHC9"/>
<dbReference type="Gene3D" id="3.80.10.10">
    <property type="entry name" value="Ribonuclease Inhibitor"/>
    <property type="match status" value="1"/>
</dbReference>
<keyword evidence="5" id="KW-0966">Cell projection</keyword>
<keyword evidence="7" id="KW-1185">Reference proteome</keyword>
<comment type="caution">
    <text evidence="6">The sequence shown here is derived from an EMBL/GenBank/DDBJ whole genome shotgun (WGS) entry which is preliminary data.</text>
</comment>
<evidence type="ECO:0000256" key="2">
    <source>
        <dbReference type="ARBA" id="ARBA00022614"/>
    </source>
</evidence>
<dbReference type="Proteomes" id="UP000276133">
    <property type="component" value="Unassembled WGS sequence"/>
</dbReference>
<proteinExistence type="predicted"/>
<comment type="subcellular location">
    <subcellularLocation>
        <location evidence="1">Cell projection</location>
        <location evidence="1">Cilium</location>
    </subcellularLocation>
</comment>
<evidence type="ECO:0000256" key="1">
    <source>
        <dbReference type="ARBA" id="ARBA00004138"/>
    </source>
</evidence>
<dbReference type="SMART" id="SM00365">
    <property type="entry name" value="LRR_SD22"/>
    <property type="match status" value="3"/>
</dbReference>
<dbReference type="InterPro" id="IPR032675">
    <property type="entry name" value="LRR_dom_sf"/>
</dbReference>
<dbReference type="PROSITE" id="PS51450">
    <property type="entry name" value="LRR"/>
    <property type="match status" value="3"/>
</dbReference>
<dbReference type="InterPro" id="IPR025875">
    <property type="entry name" value="Leu-rich_rpt_4"/>
</dbReference>
<dbReference type="Pfam" id="PF12799">
    <property type="entry name" value="LRR_4"/>
    <property type="match status" value="1"/>
</dbReference>
<keyword evidence="3" id="KW-0677">Repeat</keyword>
<dbReference type="OrthoDB" id="7451790at2759"/>
<evidence type="ECO:0000256" key="3">
    <source>
        <dbReference type="ARBA" id="ARBA00022737"/>
    </source>
</evidence>
<dbReference type="InterPro" id="IPR050576">
    <property type="entry name" value="Cilia_flagella_integrity"/>
</dbReference>
<dbReference type="InterPro" id="IPR001611">
    <property type="entry name" value="Leu-rich_rpt"/>
</dbReference>
<accession>A0A3M7RHC9</accession>
<evidence type="ECO:0000256" key="5">
    <source>
        <dbReference type="ARBA" id="ARBA00023273"/>
    </source>
</evidence>
<name>A0A3M7RHC9_BRAPC</name>
<keyword evidence="2" id="KW-0433">Leucine-rich repeat</keyword>
<organism evidence="6 7">
    <name type="scientific">Brachionus plicatilis</name>
    <name type="common">Marine rotifer</name>
    <name type="synonym">Brachionus muelleri</name>
    <dbReference type="NCBI Taxonomy" id="10195"/>
    <lineage>
        <taxon>Eukaryota</taxon>
        <taxon>Metazoa</taxon>
        <taxon>Spiralia</taxon>
        <taxon>Gnathifera</taxon>
        <taxon>Rotifera</taxon>
        <taxon>Eurotatoria</taxon>
        <taxon>Monogononta</taxon>
        <taxon>Pseudotrocha</taxon>
        <taxon>Ploima</taxon>
        <taxon>Brachionidae</taxon>
        <taxon>Brachionus</taxon>
    </lineage>
</organism>
<dbReference type="STRING" id="10195.A0A3M7RHC9"/>
<dbReference type="SUPFAM" id="SSF52058">
    <property type="entry name" value="L domain-like"/>
    <property type="match status" value="1"/>
</dbReference>
<reference evidence="6 7" key="1">
    <citation type="journal article" date="2018" name="Sci. Rep.">
        <title>Genomic signatures of local adaptation to the degree of environmental predictability in rotifers.</title>
        <authorList>
            <person name="Franch-Gras L."/>
            <person name="Hahn C."/>
            <person name="Garcia-Roger E.M."/>
            <person name="Carmona M.J."/>
            <person name="Serra M."/>
            <person name="Gomez A."/>
        </authorList>
    </citation>
    <scope>NUCLEOTIDE SEQUENCE [LARGE SCALE GENOMIC DNA]</scope>
    <source>
        <strain evidence="6">HYR1</strain>
    </source>
</reference>
<evidence type="ECO:0000313" key="6">
    <source>
        <dbReference type="EMBL" id="RNA22986.1"/>
    </source>
</evidence>